<dbReference type="InterPro" id="IPR027417">
    <property type="entry name" value="P-loop_NTPase"/>
</dbReference>
<organism evidence="2 3">
    <name type="scientific">Panagrolaimus superbus</name>
    <dbReference type="NCBI Taxonomy" id="310955"/>
    <lineage>
        <taxon>Eukaryota</taxon>
        <taxon>Metazoa</taxon>
        <taxon>Ecdysozoa</taxon>
        <taxon>Nematoda</taxon>
        <taxon>Chromadorea</taxon>
        <taxon>Rhabditida</taxon>
        <taxon>Tylenchina</taxon>
        <taxon>Panagrolaimomorpha</taxon>
        <taxon>Panagrolaimoidea</taxon>
        <taxon>Panagrolaimidae</taxon>
        <taxon>Panagrolaimus</taxon>
    </lineage>
</organism>
<evidence type="ECO:0000259" key="1">
    <source>
        <dbReference type="Pfam" id="PF05729"/>
    </source>
</evidence>
<dbReference type="Proteomes" id="UP000887577">
    <property type="component" value="Unplaced"/>
</dbReference>
<accession>A0A914ZHJ7</accession>
<feature type="domain" description="NACHT" evidence="1">
    <location>
        <begin position="375"/>
        <end position="477"/>
    </location>
</feature>
<name>A0A914ZHJ7_9BILA</name>
<dbReference type="AlphaFoldDB" id="A0A914ZHJ7"/>
<reference evidence="3" key="1">
    <citation type="submission" date="2022-11" db="UniProtKB">
        <authorList>
            <consortium name="WormBaseParasite"/>
        </authorList>
    </citation>
    <scope>IDENTIFICATION</scope>
</reference>
<dbReference type="WBParaSite" id="PSU_v2.g9775.t1">
    <property type="protein sequence ID" value="PSU_v2.g9775.t1"/>
    <property type="gene ID" value="PSU_v2.g9775"/>
</dbReference>
<sequence length="536" mass="62648">MEYSDAKNGQIEKYVSKSFGSTANLLIIVDKESKKDVNQFCKIINQVLCKHSEKKIVIIGNENSPTASALKTAPTQVPYDIYLDKCNFNDLTPNSQLNIQKNTTVTFQGSNASLCDLIDSNDSASELIDSETLLKMVMGEKIIIGDPIKNFTDTEEQYYHQRKFRLIEIDCKVFKETLLKQNHLFFIEGIKVLKYLKKNGIKKSEIKDYKNSSADCRFIIVKADDSKLQYGSVCENHPNSYIYWLKLVNKRLIWFHSYIPPSACLTQEFVKHIKQNDTYVDESFFYEYVKQNNIVIITDIAGMGKTTVLKSFSKTLDDTTYWKIRINLNQYTDTLMEIKKYIKKHNITVETLFKEISELQLNFAFFDGKDYGKLVLKSLINNQKPDVGKLTFEDRIFNHFFTKNKMLLMFDGFDEINPDYGDEVMALLQKLKKDEKNRIWITSRTNFKEMLENKLNTFAYDLKPFDEEDQEIFLTKFWLNNWKMEKGNDMPNQDRLSLYITELLEEASEIIGDIIGIPLQTKIKTWKYIFALRTLF</sequence>
<dbReference type="SUPFAM" id="SSF52540">
    <property type="entry name" value="P-loop containing nucleoside triphosphate hydrolases"/>
    <property type="match status" value="1"/>
</dbReference>
<proteinExistence type="predicted"/>
<evidence type="ECO:0000313" key="2">
    <source>
        <dbReference type="Proteomes" id="UP000887577"/>
    </source>
</evidence>
<evidence type="ECO:0000313" key="3">
    <source>
        <dbReference type="WBParaSite" id="PSU_v2.g9775.t1"/>
    </source>
</evidence>
<dbReference type="Pfam" id="PF05729">
    <property type="entry name" value="NACHT"/>
    <property type="match status" value="1"/>
</dbReference>
<protein>
    <submittedName>
        <fullName evidence="3">NACHT domain-containing protein</fullName>
    </submittedName>
</protein>
<keyword evidence="2" id="KW-1185">Reference proteome</keyword>
<dbReference type="InterPro" id="IPR007111">
    <property type="entry name" value="NACHT_NTPase"/>
</dbReference>
<dbReference type="Gene3D" id="3.40.50.300">
    <property type="entry name" value="P-loop containing nucleotide triphosphate hydrolases"/>
    <property type="match status" value="1"/>
</dbReference>